<dbReference type="Proteomes" id="UP000288227">
    <property type="component" value="Unassembled WGS sequence"/>
</dbReference>
<protein>
    <submittedName>
        <fullName evidence="3">Alpha,alpha-trehalase TreF</fullName>
    </submittedName>
</protein>
<dbReference type="PROSITE" id="PS00927">
    <property type="entry name" value="TREHALASE_1"/>
    <property type="match status" value="1"/>
</dbReference>
<dbReference type="PANTHER" id="PTHR23403">
    <property type="entry name" value="TREHALASE"/>
    <property type="match status" value="1"/>
</dbReference>
<dbReference type="InterPro" id="IPR012341">
    <property type="entry name" value="6hp_glycosidase-like_sf"/>
</dbReference>
<dbReference type="OrthoDB" id="106887at2"/>
<evidence type="ECO:0000256" key="2">
    <source>
        <dbReference type="ARBA" id="ARBA00023295"/>
    </source>
</evidence>
<dbReference type="PROSITE" id="PS00928">
    <property type="entry name" value="TREHALASE_2"/>
    <property type="match status" value="1"/>
</dbReference>
<dbReference type="InterPro" id="IPR001661">
    <property type="entry name" value="Glyco_hydro_37"/>
</dbReference>
<dbReference type="InterPro" id="IPR008928">
    <property type="entry name" value="6-hairpin_glycosidase_sf"/>
</dbReference>
<keyword evidence="2" id="KW-0326">Glycosidase</keyword>
<name>A0A401U9P6_9BACT</name>
<dbReference type="NCBIfam" id="NF009773">
    <property type="entry name" value="PRK13270.1"/>
    <property type="match status" value="1"/>
</dbReference>
<dbReference type="PANTHER" id="PTHR23403:SF1">
    <property type="entry name" value="TREHALASE"/>
    <property type="match status" value="1"/>
</dbReference>
<accession>A0A401U9P6</accession>
<dbReference type="SUPFAM" id="SSF48208">
    <property type="entry name" value="Six-hairpin glycosidases"/>
    <property type="match status" value="1"/>
</dbReference>
<evidence type="ECO:0000313" key="4">
    <source>
        <dbReference type="Proteomes" id="UP000288227"/>
    </source>
</evidence>
<dbReference type="GO" id="GO:0004555">
    <property type="term" value="F:alpha,alpha-trehalase activity"/>
    <property type="evidence" value="ECO:0007669"/>
    <property type="project" value="InterPro"/>
</dbReference>
<evidence type="ECO:0000256" key="1">
    <source>
        <dbReference type="ARBA" id="ARBA00022801"/>
    </source>
</evidence>
<dbReference type="InterPro" id="IPR018232">
    <property type="entry name" value="Glyco_hydro_37_CS"/>
</dbReference>
<gene>
    <name evidence="3" type="ORF">SanaruYs_18360</name>
</gene>
<dbReference type="RefSeq" id="WP_127122265.1">
    <property type="nucleotide sequence ID" value="NZ_BHXQ01000003.1"/>
</dbReference>
<sequence>MKFKTSNILIIALVVFSTCSQPSGENNSNFNFYASAIFKEVQLSGIYPDSKTFVDCIPKRKLTTILQLYHQKKDQTGFSLEDFVAEHFELPVTPATGFNTDATKNVFQHIMSLWPVLTRQPDEYDPRSSLMPLPKPYIVPGGRFREIYYWDSYFTMEGLMESSQREMAINMVDNFSFLIDSLGFIPNGNRNYYVGRSQPPFFSLMVDLVASDQRDLYNQYLPRLVREYNFWMHGADSLNAESPTFNMVVRMADGEVLNRYWDNYDFPRPESFKQDYELVNNNNLDPSSTYRHLRAGAESGWDYSSRWFKDHKSLETIHTTDIVPIDLNALLYHLELKIAQGYNWVDDLQKSEYYLCKAGERKYAIDKYLWDKHENYYVDYDYKMLQPTGVLSLAGAYPLFFSLSSKAQAKSVVARLLSDFLKPGGFVTTLNETGEQWDSPNGWAPLQWITINGLYNYGYGKEGNAAAERWLNRNIDVYKATGKMMEKYNVMDTMLFAGGGEYPLQDGFGWTNGVVIALQKILAKKEMVENMQTEE</sequence>
<dbReference type="Gene3D" id="1.50.10.10">
    <property type="match status" value="1"/>
</dbReference>
<comment type="caution">
    <text evidence="3">The sequence shown here is derived from an EMBL/GenBank/DDBJ whole genome shotgun (WGS) entry which is preliminary data.</text>
</comment>
<dbReference type="PRINTS" id="PR00744">
    <property type="entry name" value="GLHYDRLASE37"/>
</dbReference>
<evidence type="ECO:0000313" key="3">
    <source>
        <dbReference type="EMBL" id="GCC51609.1"/>
    </source>
</evidence>
<organism evidence="3 4">
    <name type="scientific">Chryseotalea sanaruensis</name>
    <dbReference type="NCBI Taxonomy" id="2482724"/>
    <lineage>
        <taxon>Bacteria</taxon>
        <taxon>Pseudomonadati</taxon>
        <taxon>Bacteroidota</taxon>
        <taxon>Cytophagia</taxon>
        <taxon>Cytophagales</taxon>
        <taxon>Chryseotaleaceae</taxon>
        <taxon>Chryseotalea</taxon>
    </lineage>
</organism>
<reference evidence="3 4" key="1">
    <citation type="submission" date="2018-11" db="EMBL/GenBank/DDBJ databases">
        <title>Chryseotalea sanarue gen. nov., sp., nov., a member of the family Cytophagaceae, isolated from a brackish lake in Hamamatsu Japan.</title>
        <authorList>
            <person name="Maejima Y."/>
            <person name="Iino T."/>
            <person name="Muraguchi Y."/>
            <person name="Fukuda K."/>
            <person name="Ohkuma M."/>
            <person name="Moriuchi R."/>
            <person name="Dohra H."/>
            <person name="Kimbara K."/>
            <person name="Shintani M."/>
        </authorList>
    </citation>
    <scope>NUCLEOTIDE SEQUENCE [LARGE SCALE GENOMIC DNA]</scope>
    <source>
        <strain evidence="3 4">Ys</strain>
    </source>
</reference>
<dbReference type="EMBL" id="BHXQ01000003">
    <property type="protein sequence ID" value="GCC51609.1"/>
    <property type="molecule type" value="Genomic_DNA"/>
</dbReference>
<dbReference type="AlphaFoldDB" id="A0A401U9P6"/>
<dbReference type="Pfam" id="PF01204">
    <property type="entry name" value="Trehalase"/>
    <property type="match status" value="1"/>
</dbReference>
<keyword evidence="1" id="KW-0378">Hydrolase</keyword>
<keyword evidence="4" id="KW-1185">Reference proteome</keyword>
<proteinExistence type="predicted"/>
<dbReference type="GO" id="GO:0005993">
    <property type="term" value="P:trehalose catabolic process"/>
    <property type="evidence" value="ECO:0007669"/>
    <property type="project" value="TreeGrafter"/>
</dbReference>